<keyword evidence="2" id="KW-1185">Reference proteome</keyword>
<sequence>MMVRRSLLAQPVLRIRAVWDSTDPESGAGVDLEEIRRVREAQQLEQAGSPYICVGEPDDAGLVRGEGVVPVDRLGTAMGRVEAIVQPATEAVSVVYRDNIHLTAGQAVVQHLIQQTDEAGLIRVGLPRWIYHTNPTWNLLPDDHLIEVLWPVEG</sequence>
<organism evidence="1 2">
    <name type="scientific">Kribbella pittospori</name>
    <dbReference type="NCBI Taxonomy" id="722689"/>
    <lineage>
        <taxon>Bacteria</taxon>
        <taxon>Bacillati</taxon>
        <taxon>Actinomycetota</taxon>
        <taxon>Actinomycetes</taxon>
        <taxon>Propionibacteriales</taxon>
        <taxon>Kribbellaceae</taxon>
        <taxon>Kribbella</taxon>
    </lineage>
</organism>
<evidence type="ECO:0000313" key="2">
    <source>
        <dbReference type="Proteomes" id="UP000291144"/>
    </source>
</evidence>
<dbReference type="InterPro" id="IPR011256">
    <property type="entry name" value="Reg_factor_effector_dom_sf"/>
</dbReference>
<dbReference type="Proteomes" id="UP000291144">
    <property type="component" value="Unassembled WGS sequence"/>
</dbReference>
<evidence type="ECO:0000313" key="1">
    <source>
        <dbReference type="EMBL" id="TCC56100.1"/>
    </source>
</evidence>
<dbReference type="Gene3D" id="3.20.80.10">
    <property type="entry name" value="Regulatory factor, effector binding domain"/>
    <property type="match status" value="1"/>
</dbReference>
<reference evidence="1 2" key="1">
    <citation type="submission" date="2019-02" db="EMBL/GenBank/DDBJ databases">
        <title>Kribbella capetownensis sp. nov. and Kribbella speibonae sp. nov., isolated from soil.</title>
        <authorList>
            <person name="Curtis S.M."/>
            <person name="Norton I."/>
            <person name="Everest G.J."/>
            <person name="Meyers P.R."/>
        </authorList>
    </citation>
    <scope>NUCLEOTIDE SEQUENCE [LARGE SCALE GENOMIC DNA]</scope>
    <source>
        <strain evidence="1 2">NRRL B-24813</strain>
    </source>
</reference>
<dbReference type="OrthoDB" id="3821465at2"/>
<dbReference type="AlphaFoldDB" id="A0A4R0K9B0"/>
<proteinExistence type="predicted"/>
<gene>
    <name evidence="1" type="ORF">E0H73_33580</name>
</gene>
<comment type="caution">
    <text evidence="1">The sequence shown here is derived from an EMBL/GenBank/DDBJ whole genome shotgun (WGS) entry which is preliminary data.</text>
</comment>
<dbReference type="EMBL" id="SJKB01000013">
    <property type="protein sequence ID" value="TCC56100.1"/>
    <property type="molecule type" value="Genomic_DNA"/>
</dbReference>
<protein>
    <submittedName>
        <fullName evidence="1">Uncharacterized protein</fullName>
    </submittedName>
</protein>
<accession>A0A4R0K9B0</accession>
<name>A0A4R0K9B0_9ACTN</name>